<sequence length="154" mass="17053">MLKKCPKKFALKEKPVGKALKCLRKSIIEGNDGVDKEPKKLGLSNEKAEAKRAKRSKKKRIKCFLCRDPHELRNCPKQVVVKGKAMYELGESSEGLPPKEEVSLSLDLEEKVAIKTMKLGPMRLKLSEASELVESSTRLPSMGEVGGASDFKGK</sequence>
<evidence type="ECO:0000256" key="1">
    <source>
        <dbReference type="SAM" id="MobiDB-lite"/>
    </source>
</evidence>
<protein>
    <submittedName>
        <fullName evidence="2">Uncharacterized protein</fullName>
    </submittedName>
</protein>
<proteinExistence type="predicted"/>
<dbReference type="AlphaFoldDB" id="A0A7J9D157"/>
<dbReference type="EMBL" id="JABEZY010261916">
    <property type="protein sequence ID" value="MBA0754469.1"/>
    <property type="molecule type" value="Genomic_DNA"/>
</dbReference>
<name>A0A7J9D157_GOSGO</name>
<feature type="region of interest" description="Disordered" evidence="1">
    <location>
        <begin position="31"/>
        <end position="54"/>
    </location>
</feature>
<reference evidence="2 3" key="1">
    <citation type="journal article" date="2019" name="Genome Biol. Evol.">
        <title>Insights into the evolution of the New World diploid cottons (Gossypium, subgenus Houzingenia) based on genome sequencing.</title>
        <authorList>
            <person name="Grover C.E."/>
            <person name="Arick M.A. 2nd"/>
            <person name="Thrash A."/>
            <person name="Conover J.L."/>
            <person name="Sanders W.S."/>
            <person name="Peterson D.G."/>
            <person name="Frelichowski J.E."/>
            <person name="Scheffler J.A."/>
            <person name="Scheffler B.E."/>
            <person name="Wendel J.F."/>
        </authorList>
    </citation>
    <scope>NUCLEOTIDE SEQUENCE [LARGE SCALE GENOMIC DNA]</scope>
    <source>
        <strain evidence="2">5</strain>
        <tissue evidence="2">Leaf</tissue>
    </source>
</reference>
<comment type="caution">
    <text evidence="2">The sequence shown here is derived from an EMBL/GenBank/DDBJ whole genome shotgun (WGS) entry which is preliminary data.</text>
</comment>
<organism evidence="2 3">
    <name type="scientific">Gossypium gossypioides</name>
    <name type="common">Mexican cotton</name>
    <name type="synonym">Selera gossypioides</name>
    <dbReference type="NCBI Taxonomy" id="34282"/>
    <lineage>
        <taxon>Eukaryota</taxon>
        <taxon>Viridiplantae</taxon>
        <taxon>Streptophyta</taxon>
        <taxon>Embryophyta</taxon>
        <taxon>Tracheophyta</taxon>
        <taxon>Spermatophyta</taxon>
        <taxon>Magnoliopsida</taxon>
        <taxon>eudicotyledons</taxon>
        <taxon>Gunneridae</taxon>
        <taxon>Pentapetalae</taxon>
        <taxon>rosids</taxon>
        <taxon>malvids</taxon>
        <taxon>Malvales</taxon>
        <taxon>Malvaceae</taxon>
        <taxon>Malvoideae</taxon>
        <taxon>Gossypium</taxon>
    </lineage>
</organism>
<feature type="compositionally biased region" description="Basic and acidic residues" evidence="1">
    <location>
        <begin position="33"/>
        <end position="51"/>
    </location>
</feature>
<feature type="region of interest" description="Disordered" evidence="1">
    <location>
        <begin position="131"/>
        <end position="154"/>
    </location>
</feature>
<dbReference type="Proteomes" id="UP000593579">
    <property type="component" value="Unassembled WGS sequence"/>
</dbReference>
<evidence type="ECO:0000313" key="2">
    <source>
        <dbReference type="EMBL" id="MBA0754469.1"/>
    </source>
</evidence>
<dbReference type="OrthoDB" id="10432164at2759"/>
<evidence type="ECO:0000313" key="3">
    <source>
        <dbReference type="Proteomes" id="UP000593579"/>
    </source>
</evidence>
<accession>A0A7J9D157</accession>
<keyword evidence="3" id="KW-1185">Reference proteome</keyword>
<gene>
    <name evidence="2" type="ORF">Gogos_022388</name>
</gene>